<evidence type="ECO:0000313" key="4">
    <source>
        <dbReference type="EMBL" id="UUX52234.1"/>
    </source>
</evidence>
<keyword evidence="5" id="KW-1185">Reference proteome</keyword>
<evidence type="ECO:0000256" key="3">
    <source>
        <dbReference type="SAM" id="MobiDB-lite"/>
    </source>
</evidence>
<dbReference type="RefSeq" id="WP_257772198.1">
    <property type="nucleotide sequence ID" value="NZ_CP102480.1"/>
</dbReference>
<feature type="region of interest" description="Disordered" evidence="3">
    <location>
        <begin position="1"/>
        <end position="20"/>
    </location>
</feature>
<comment type="subcellular location">
    <subcellularLocation>
        <location evidence="2">Cytoplasm</location>
        <location evidence="2">Nucleoid</location>
    </subcellularLocation>
</comment>
<dbReference type="PANTHER" id="PTHR33449:SF1">
    <property type="entry name" value="NUCLEOID-ASSOCIATED PROTEIN YBAB"/>
    <property type="match status" value="1"/>
</dbReference>
<keyword evidence="1 2" id="KW-0238">DNA-binding</keyword>
<keyword evidence="2" id="KW-0963">Cytoplasm</keyword>
<reference evidence="4" key="1">
    <citation type="submission" date="2022-08" db="EMBL/GenBank/DDBJ databases">
        <title>Nisaea acidiphila sp. nov., isolated from a marine algal debris and emended description of the genus Nisaea Urios et al. 2008.</title>
        <authorList>
            <person name="Kwon K."/>
        </authorList>
    </citation>
    <scope>NUCLEOTIDE SEQUENCE</scope>
    <source>
        <strain evidence="4">MEBiC11861</strain>
    </source>
</reference>
<evidence type="ECO:0000256" key="1">
    <source>
        <dbReference type="ARBA" id="ARBA00023125"/>
    </source>
</evidence>
<feature type="compositionally biased region" description="Pro residues" evidence="3">
    <location>
        <begin position="98"/>
        <end position="107"/>
    </location>
</feature>
<feature type="compositionally biased region" description="Basic and acidic residues" evidence="3">
    <location>
        <begin position="82"/>
        <end position="91"/>
    </location>
</feature>
<sequence>MKNLGNMMKQVQQMQERMQEMQAQLQELEVEGSSGAGMVKVSMTGKGEMKSIKIDPSLVDPSDTEVLEDLILAAANDAKAKADEKMQEEMQKLTGGMPLPPGFKLPF</sequence>
<comment type="subunit">
    <text evidence="2">Homodimer.</text>
</comment>
<dbReference type="NCBIfam" id="TIGR00103">
    <property type="entry name" value="DNA_YbaB_EbfC"/>
    <property type="match status" value="1"/>
</dbReference>
<feature type="compositionally biased region" description="Low complexity" evidence="3">
    <location>
        <begin position="7"/>
        <end position="20"/>
    </location>
</feature>
<comment type="function">
    <text evidence="2">Binds to DNA and alters its conformation. May be involved in regulation of gene expression, nucleoid organization and DNA protection.</text>
</comment>
<dbReference type="KEGG" id="naci:NUH88_12055"/>
<evidence type="ECO:0000313" key="5">
    <source>
        <dbReference type="Proteomes" id="UP001060336"/>
    </source>
</evidence>
<organism evidence="4 5">
    <name type="scientific">Nisaea acidiphila</name>
    <dbReference type="NCBI Taxonomy" id="1862145"/>
    <lineage>
        <taxon>Bacteria</taxon>
        <taxon>Pseudomonadati</taxon>
        <taxon>Pseudomonadota</taxon>
        <taxon>Alphaproteobacteria</taxon>
        <taxon>Rhodospirillales</taxon>
        <taxon>Thalassobaculaceae</taxon>
        <taxon>Nisaea</taxon>
    </lineage>
</organism>
<feature type="region of interest" description="Disordered" evidence="3">
    <location>
        <begin position="82"/>
        <end position="107"/>
    </location>
</feature>
<protein>
    <recommendedName>
        <fullName evidence="2">Nucleoid-associated protein NUH88_12055</fullName>
    </recommendedName>
</protein>
<dbReference type="Proteomes" id="UP001060336">
    <property type="component" value="Chromosome"/>
</dbReference>
<dbReference type="HAMAP" id="MF_00274">
    <property type="entry name" value="DNA_YbaB_EbfC"/>
    <property type="match status" value="1"/>
</dbReference>
<gene>
    <name evidence="4" type="ORF">NUH88_12055</name>
</gene>
<comment type="similarity">
    <text evidence="2">Belongs to the YbaB/EbfC family.</text>
</comment>
<accession>A0A9J7AZP0</accession>
<proteinExistence type="inferred from homology"/>
<dbReference type="GO" id="GO:0005829">
    <property type="term" value="C:cytosol"/>
    <property type="evidence" value="ECO:0007669"/>
    <property type="project" value="TreeGrafter"/>
</dbReference>
<name>A0A9J7AZP0_9PROT</name>
<dbReference type="PIRSF" id="PIRSF004555">
    <property type="entry name" value="UCP004555"/>
    <property type="match status" value="1"/>
</dbReference>
<dbReference type="SUPFAM" id="SSF82607">
    <property type="entry name" value="YbaB-like"/>
    <property type="match status" value="1"/>
</dbReference>
<dbReference type="Gene3D" id="3.30.1310.10">
    <property type="entry name" value="Nucleoid-associated protein YbaB-like domain"/>
    <property type="match status" value="1"/>
</dbReference>
<dbReference type="GO" id="GO:0043590">
    <property type="term" value="C:bacterial nucleoid"/>
    <property type="evidence" value="ECO:0007669"/>
    <property type="project" value="UniProtKB-UniRule"/>
</dbReference>
<dbReference type="GO" id="GO:0003677">
    <property type="term" value="F:DNA binding"/>
    <property type="evidence" value="ECO:0007669"/>
    <property type="project" value="UniProtKB-UniRule"/>
</dbReference>
<dbReference type="PANTHER" id="PTHR33449">
    <property type="entry name" value="NUCLEOID-ASSOCIATED PROTEIN YBAB"/>
    <property type="match status" value="1"/>
</dbReference>
<dbReference type="EMBL" id="CP102480">
    <property type="protein sequence ID" value="UUX52234.1"/>
    <property type="molecule type" value="Genomic_DNA"/>
</dbReference>
<dbReference type="Pfam" id="PF02575">
    <property type="entry name" value="YbaB_DNA_bd"/>
    <property type="match status" value="1"/>
</dbReference>
<dbReference type="AlphaFoldDB" id="A0A9J7AZP0"/>
<evidence type="ECO:0000256" key="2">
    <source>
        <dbReference type="HAMAP-Rule" id="MF_00274"/>
    </source>
</evidence>
<dbReference type="InterPro" id="IPR036894">
    <property type="entry name" value="YbaB-like_sf"/>
</dbReference>
<dbReference type="InterPro" id="IPR004401">
    <property type="entry name" value="YbaB/EbfC"/>
</dbReference>